<proteinExistence type="predicted"/>
<keyword evidence="7" id="KW-1185">Reference proteome</keyword>
<comment type="subcellular location">
    <subcellularLocation>
        <location evidence="1">Membrane</location>
        <topology evidence="1">Multi-pass membrane protein</topology>
    </subcellularLocation>
</comment>
<feature type="transmembrane region" description="Helical" evidence="5">
    <location>
        <begin position="479"/>
        <end position="500"/>
    </location>
</feature>
<dbReference type="Pfam" id="PF07690">
    <property type="entry name" value="MFS_1"/>
    <property type="match status" value="1"/>
</dbReference>
<dbReference type="GO" id="GO:0022857">
    <property type="term" value="F:transmembrane transporter activity"/>
    <property type="evidence" value="ECO:0007669"/>
    <property type="project" value="InterPro"/>
</dbReference>
<dbReference type="AlphaFoldDB" id="A0A178D4N5"/>
<dbReference type="SUPFAM" id="SSF103473">
    <property type="entry name" value="MFS general substrate transporter"/>
    <property type="match status" value="1"/>
</dbReference>
<evidence type="ECO:0000256" key="3">
    <source>
        <dbReference type="ARBA" id="ARBA00022989"/>
    </source>
</evidence>
<feature type="transmembrane region" description="Helical" evidence="5">
    <location>
        <begin position="235"/>
        <end position="254"/>
    </location>
</feature>
<protein>
    <recommendedName>
        <fullName evidence="8">Major facilitator superfamily (MFS) profile domain-containing protein</fullName>
    </recommendedName>
</protein>
<evidence type="ECO:0000256" key="4">
    <source>
        <dbReference type="ARBA" id="ARBA00023136"/>
    </source>
</evidence>
<feature type="transmembrane region" description="Helical" evidence="5">
    <location>
        <begin position="112"/>
        <end position="131"/>
    </location>
</feature>
<dbReference type="InterPro" id="IPR011701">
    <property type="entry name" value="MFS"/>
</dbReference>
<keyword evidence="4 5" id="KW-0472">Membrane</keyword>
<dbReference type="OrthoDB" id="194139at2759"/>
<keyword evidence="2 5" id="KW-0812">Transmembrane</keyword>
<feature type="transmembrane region" description="Helical" evidence="5">
    <location>
        <begin position="140"/>
        <end position="163"/>
    </location>
</feature>
<evidence type="ECO:0000313" key="7">
    <source>
        <dbReference type="Proteomes" id="UP000185904"/>
    </source>
</evidence>
<dbReference type="InterPro" id="IPR036259">
    <property type="entry name" value="MFS_trans_sf"/>
</dbReference>
<feature type="transmembrane region" description="Helical" evidence="5">
    <location>
        <begin position="384"/>
        <end position="402"/>
    </location>
</feature>
<feature type="transmembrane region" description="Helical" evidence="5">
    <location>
        <begin position="346"/>
        <end position="363"/>
    </location>
</feature>
<dbReference type="PANTHER" id="PTHR23507:SF1">
    <property type="entry name" value="FI18259P1-RELATED"/>
    <property type="match status" value="1"/>
</dbReference>
<feature type="transmembrane region" description="Helical" evidence="5">
    <location>
        <begin position="206"/>
        <end position="229"/>
    </location>
</feature>
<evidence type="ECO:0008006" key="8">
    <source>
        <dbReference type="Google" id="ProtNLM"/>
    </source>
</evidence>
<dbReference type="CDD" id="cd06174">
    <property type="entry name" value="MFS"/>
    <property type="match status" value="1"/>
</dbReference>
<dbReference type="GeneID" id="34587993"/>
<organism evidence="6 7">
    <name type="scientific">Fonsecaea nubica</name>
    <dbReference type="NCBI Taxonomy" id="856822"/>
    <lineage>
        <taxon>Eukaryota</taxon>
        <taxon>Fungi</taxon>
        <taxon>Dikarya</taxon>
        <taxon>Ascomycota</taxon>
        <taxon>Pezizomycotina</taxon>
        <taxon>Eurotiomycetes</taxon>
        <taxon>Chaetothyriomycetidae</taxon>
        <taxon>Chaetothyriales</taxon>
        <taxon>Herpotrichiellaceae</taxon>
        <taxon>Fonsecaea</taxon>
    </lineage>
</organism>
<feature type="transmembrane region" description="Helical" evidence="5">
    <location>
        <begin position="408"/>
        <end position="430"/>
    </location>
</feature>
<evidence type="ECO:0000313" key="6">
    <source>
        <dbReference type="EMBL" id="OAL36161.1"/>
    </source>
</evidence>
<dbReference type="PANTHER" id="PTHR23507">
    <property type="entry name" value="ZGC:174356"/>
    <property type="match status" value="1"/>
</dbReference>
<gene>
    <name evidence="6" type="ORF">AYO20_04575</name>
</gene>
<comment type="caution">
    <text evidence="6">The sequence shown here is derived from an EMBL/GenBank/DDBJ whole genome shotgun (WGS) entry which is preliminary data.</text>
</comment>
<dbReference type="RefSeq" id="XP_022501173.1">
    <property type="nucleotide sequence ID" value="XM_022642871.1"/>
</dbReference>
<dbReference type="Gene3D" id="1.20.1250.20">
    <property type="entry name" value="MFS general substrate transporter like domains"/>
    <property type="match status" value="2"/>
</dbReference>
<name>A0A178D4N5_9EURO</name>
<keyword evidence="3 5" id="KW-1133">Transmembrane helix</keyword>
<evidence type="ECO:0000256" key="5">
    <source>
        <dbReference type="SAM" id="Phobius"/>
    </source>
</evidence>
<reference evidence="6 7" key="1">
    <citation type="submission" date="2016-03" db="EMBL/GenBank/DDBJ databases">
        <title>The draft genome sequence of Fonsecaea nubica causative agent of cutaneous subcutaneous infection in human host.</title>
        <authorList>
            <person name="Costa F."/>
            <person name="Sybren D.H."/>
            <person name="Raittz R.T."/>
            <person name="Weiss V.A."/>
            <person name="Leao A.C."/>
            <person name="Gomes R."/>
            <person name="De Souza E.M."/>
            <person name="Pedrosa F.O."/>
            <person name="Steffens M.B."/>
            <person name="Bombassaro A."/>
            <person name="Tadra-Sfeir M.Z."/>
            <person name="Moreno L.F."/>
            <person name="Najafzadeh M.J."/>
            <person name="Felipe M.S."/>
            <person name="Teixeira M."/>
            <person name="Sun J."/>
            <person name="Xi L."/>
            <person name="Castro M.A."/>
            <person name="Vicente V.A."/>
        </authorList>
    </citation>
    <scope>NUCLEOTIDE SEQUENCE [LARGE SCALE GENOMIC DNA]</scope>
    <source>
        <strain evidence="6 7">CBS 269.64</strain>
    </source>
</reference>
<dbReference type="EMBL" id="LVCJ01000024">
    <property type="protein sequence ID" value="OAL36161.1"/>
    <property type="molecule type" value="Genomic_DNA"/>
</dbReference>
<dbReference type="Proteomes" id="UP000185904">
    <property type="component" value="Unassembled WGS sequence"/>
</dbReference>
<dbReference type="GO" id="GO:0016020">
    <property type="term" value="C:membrane"/>
    <property type="evidence" value="ECO:0007669"/>
    <property type="project" value="UniProtKB-SubCell"/>
</dbReference>
<sequence length="516" mass="56287">MSTGGHVQCGNSREEDHIESAPLLGSSLDSSGDDGNSRNQSRLLAKVYAVVFCANLAFQVLAPAQTEIYESIYCSQWYRRHPSNAFPPSGKIPESYCKIGPVQTQISTLKGWYEFFAAAPGLLLSIPMGILTDTIGRRRLLILNVTVLCLTQVWTTFVTWFNGQIPLRAIWLGAGLNLVSGGVMVTELLFVCILTDVSSSDRVVETFFRSTAFSYFSKVIGPVLAATLMRRDPWLAIYLGLALLVITVIVVTTVPETLHWQVAAARDGRSRIHGDEAATRSIDPKCDGSWRRSKVHLSRLAKVWSDWRLVFVALAHPFRLICDALSDLLQRYVSDRYGWTLADATLVYSLQAVAAGLVLFTVLPRLSARIDARYALSAVQKNVVLSRASLLVLAAAFAVIGLAPHPVIMVAGLLLQTLSTGFPATLRALAAALIDAHDQGRVFSVLAIAETLSVMLAYPITAALFNAGLERGAGPWLGLPYDVVAVAAALACAVMCLLRFERPRPQRHPRTRARVV</sequence>
<evidence type="ECO:0000256" key="1">
    <source>
        <dbReference type="ARBA" id="ARBA00004141"/>
    </source>
</evidence>
<feature type="transmembrane region" description="Helical" evidence="5">
    <location>
        <begin position="169"/>
        <end position="194"/>
    </location>
</feature>
<evidence type="ECO:0000256" key="2">
    <source>
        <dbReference type="ARBA" id="ARBA00022692"/>
    </source>
</evidence>
<feature type="transmembrane region" description="Helical" evidence="5">
    <location>
        <begin position="442"/>
        <end position="467"/>
    </location>
</feature>
<accession>A0A178D4N5</accession>